<evidence type="ECO:0000313" key="1">
    <source>
        <dbReference type="EMBL" id="MBO8438013.1"/>
    </source>
</evidence>
<evidence type="ECO:0000313" key="2">
    <source>
        <dbReference type="Proteomes" id="UP000823636"/>
    </source>
</evidence>
<gene>
    <name evidence="1" type="ORF">IAC54_03825</name>
</gene>
<organism evidence="1 2">
    <name type="scientific">Candidatus Caccoplasma merdipullorum</name>
    <dbReference type="NCBI Taxonomy" id="2840718"/>
    <lineage>
        <taxon>Bacteria</taxon>
        <taxon>Pseudomonadati</taxon>
        <taxon>Bacteroidota</taxon>
        <taxon>Bacteroidia</taxon>
        <taxon>Bacteroidales</taxon>
        <taxon>Bacteroidaceae</taxon>
        <taxon>Bacteroidaceae incertae sedis</taxon>
        <taxon>Candidatus Caccoplasma</taxon>
    </lineage>
</organism>
<dbReference type="AlphaFoldDB" id="A0A9D9E436"/>
<accession>A0A9D9E436</accession>
<evidence type="ECO:0008006" key="3">
    <source>
        <dbReference type="Google" id="ProtNLM"/>
    </source>
</evidence>
<reference evidence="1" key="2">
    <citation type="journal article" date="2021" name="PeerJ">
        <title>Extensive microbial diversity within the chicken gut microbiome revealed by metagenomics and culture.</title>
        <authorList>
            <person name="Gilroy R."/>
            <person name="Ravi A."/>
            <person name="Getino M."/>
            <person name="Pursley I."/>
            <person name="Horton D.L."/>
            <person name="Alikhan N.F."/>
            <person name="Baker D."/>
            <person name="Gharbi K."/>
            <person name="Hall N."/>
            <person name="Watson M."/>
            <person name="Adriaenssens E.M."/>
            <person name="Foster-Nyarko E."/>
            <person name="Jarju S."/>
            <person name="Secka A."/>
            <person name="Antonio M."/>
            <person name="Oren A."/>
            <person name="Chaudhuri R.R."/>
            <person name="La Ragione R."/>
            <person name="Hildebrand F."/>
            <person name="Pallen M.J."/>
        </authorList>
    </citation>
    <scope>NUCLEOTIDE SEQUENCE</scope>
    <source>
        <strain evidence="1">G3-4614</strain>
    </source>
</reference>
<dbReference type="Proteomes" id="UP000823636">
    <property type="component" value="Unassembled WGS sequence"/>
</dbReference>
<protein>
    <recommendedName>
        <fullName evidence="3">Transglutaminase domain-containing protein</fullName>
    </recommendedName>
</protein>
<reference evidence="1" key="1">
    <citation type="submission" date="2020-10" db="EMBL/GenBank/DDBJ databases">
        <authorList>
            <person name="Gilroy R."/>
        </authorList>
    </citation>
    <scope>NUCLEOTIDE SEQUENCE</scope>
    <source>
        <strain evidence="1">G3-4614</strain>
    </source>
</reference>
<comment type="caution">
    <text evidence="1">The sequence shown here is derived from an EMBL/GenBank/DDBJ whole genome shotgun (WGS) entry which is preliminary data.</text>
</comment>
<name>A0A9D9E436_9BACT</name>
<proteinExistence type="predicted"/>
<sequence>MKNLFCLFVAIFIFSDTVYSQTEFEDFLNDIEQEFNTFREESFKEFDDFRNRINDEYINFLKEAWGEFNASEGIAAPEEKEIPPVTYPEDDEAELGIDAAPVPISIDEVIPVPESEPQPQPVVEIEETPMPVDTRFSFGFFGNDMKVRLTDKHRFTLKGCDEYSIADGWSLLSGEEYNNVINDCLSIRSKLNLCDWAYLLMLDELSNSFFGKRCNEATLLTAFIYCQSGYKMRLANDNVSLFLLYASKHEIYDKSFWNLDGERYYCFGSDPNNLYICNAAYPDEKPLSLFIGGEQALALQPSETRTLKSEKYGNITASVSTNRNLIDFYDTYPSSMINGDFGTRWAMYANTPLSQQAKSSLYPTLSEAIRGMSGIDAANCLLNFVQTAFEYELDDKVWGGDRAFFPDETLFYPYCDCEDRSILFSRLVRDLLGLEVILVYYPGHIASAVCFSEPVGGDHVSLNGKNFTICDPTYIGAPVGKTMPGMNNSSAKVILLE</sequence>
<dbReference type="EMBL" id="JADIMW010000038">
    <property type="protein sequence ID" value="MBO8438013.1"/>
    <property type="molecule type" value="Genomic_DNA"/>
</dbReference>